<proteinExistence type="predicted"/>
<reference evidence="2 3" key="1">
    <citation type="submission" date="2020-05" db="EMBL/GenBank/DDBJ databases">
        <title>Draft genome sequence of Mycobacterium hippocampi DL, isolated from European seabass, Dicentrarchus labrax, reared in fish farms.</title>
        <authorList>
            <person name="Stathopoulou P."/>
            <person name="Asimakis E."/>
            <person name="Tzokas K."/>
            <person name="Batargias C."/>
            <person name="Tsiamis G."/>
        </authorList>
    </citation>
    <scope>NUCLEOTIDE SEQUENCE [LARGE SCALE GENOMIC DNA]</scope>
    <source>
        <strain evidence="2 3">DL</strain>
    </source>
</reference>
<protein>
    <submittedName>
        <fullName evidence="2">Mycobacterial hemophore asspociated with MmpL11/MmpL3 transport system</fullName>
    </submittedName>
</protein>
<gene>
    <name evidence="2" type="ORF">HLY00_4544</name>
</gene>
<dbReference type="NCBIfam" id="TIGR04529">
    <property type="entry name" value="MTB_hemophore"/>
    <property type="match status" value="1"/>
</dbReference>
<evidence type="ECO:0000313" key="2">
    <source>
        <dbReference type="EMBL" id="NVN52832.1"/>
    </source>
</evidence>
<sequence length="154" mass="16085">MQIGIPDRGSVHQVGPGIDLAAAGVDQAVADDESNRRTEEQLMVSHKAFAQRVLLAGVAAGAVLLGTSAPVSAQPPPPNCTAADLAGVLSGVTAATSVYLFTHPPVNDFFTSLKDVPPEGKREALQAYMDANPQVRAEIQGIRQPAKDFRARCG</sequence>
<organism evidence="2 3">
    <name type="scientific">Mycolicibacterium hippocampi</name>
    <dbReference type="NCBI Taxonomy" id="659824"/>
    <lineage>
        <taxon>Bacteria</taxon>
        <taxon>Bacillati</taxon>
        <taxon>Actinomycetota</taxon>
        <taxon>Actinomycetes</taxon>
        <taxon>Mycobacteriales</taxon>
        <taxon>Mycobacteriaceae</taxon>
        <taxon>Mycolicibacterium</taxon>
    </lineage>
</organism>
<name>A0A850PQQ4_9MYCO</name>
<evidence type="ECO:0000259" key="1">
    <source>
        <dbReference type="Pfam" id="PF16525"/>
    </source>
</evidence>
<dbReference type="InterPro" id="IPR038378">
    <property type="entry name" value="MHB_sf"/>
</dbReference>
<dbReference type="InterPro" id="IPR032407">
    <property type="entry name" value="MHB"/>
</dbReference>
<accession>A0A850PQQ4</accession>
<dbReference type="AlphaFoldDB" id="A0A850PQQ4"/>
<feature type="domain" description="Haemophore haem-binding" evidence="1">
    <location>
        <begin position="78"/>
        <end position="154"/>
    </location>
</feature>
<comment type="caution">
    <text evidence="2">The sequence shown here is derived from an EMBL/GenBank/DDBJ whole genome shotgun (WGS) entry which is preliminary data.</text>
</comment>
<dbReference type="Pfam" id="PF16525">
    <property type="entry name" value="MHB"/>
    <property type="match status" value="1"/>
</dbReference>
<evidence type="ECO:0000313" key="3">
    <source>
        <dbReference type="Proteomes" id="UP000570517"/>
    </source>
</evidence>
<dbReference type="Gene3D" id="1.20.20.20">
    <property type="entry name" value="Haemophore, haem-binding domain"/>
    <property type="match status" value="1"/>
</dbReference>
<dbReference type="GO" id="GO:0020037">
    <property type="term" value="F:heme binding"/>
    <property type="evidence" value="ECO:0007669"/>
    <property type="project" value="InterPro"/>
</dbReference>
<keyword evidence="3" id="KW-1185">Reference proteome</keyword>
<dbReference type="EMBL" id="JABFYL010000045">
    <property type="protein sequence ID" value="NVN52832.1"/>
    <property type="molecule type" value="Genomic_DNA"/>
</dbReference>
<dbReference type="Proteomes" id="UP000570517">
    <property type="component" value="Unassembled WGS sequence"/>
</dbReference>